<dbReference type="InterPro" id="IPR003439">
    <property type="entry name" value="ABC_transporter-like_ATP-bd"/>
</dbReference>
<dbReference type="GO" id="GO:0031460">
    <property type="term" value="P:glycine betaine transport"/>
    <property type="evidence" value="ECO:0007669"/>
    <property type="project" value="InterPro"/>
</dbReference>
<keyword evidence="12" id="KW-1185">Reference proteome</keyword>
<dbReference type="PANTHER" id="PTHR43117:SF4">
    <property type="entry name" value="OSMOPROTECTANT IMPORT ATP-BINDING PROTEIN OSMV"/>
    <property type="match status" value="1"/>
</dbReference>
<dbReference type="PANTHER" id="PTHR43117">
    <property type="entry name" value="OSMOPROTECTANT IMPORT ATP-BINDING PROTEIN OSMV"/>
    <property type="match status" value="1"/>
</dbReference>
<evidence type="ECO:0000256" key="6">
    <source>
        <dbReference type="ARBA" id="ARBA00023122"/>
    </source>
</evidence>
<dbReference type="Pfam" id="PF00005">
    <property type="entry name" value="ABC_tran"/>
    <property type="match status" value="1"/>
</dbReference>
<evidence type="ECO:0000259" key="10">
    <source>
        <dbReference type="PROSITE" id="PS50893"/>
    </source>
</evidence>
<evidence type="ECO:0000256" key="9">
    <source>
        <dbReference type="RuleBase" id="RU369116"/>
    </source>
</evidence>
<comment type="subcellular location">
    <subcellularLocation>
        <location evidence="9">Cell inner membrane</location>
        <topology evidence="9">Peripheral membrane protein</topology>
    </subcellularLocation>
</comment>
<reference evidence="11 12" key="1">
    <citation type="submission" date="2019-07" db="EMBL/GenBank/DDBJ databases">
        <title>Whole genome shotgun sequence of Cerasibacillus quisquiliarum NBRC 102429.</title>
        <authorList>
            <person name="Hosoyama A."/>
            <person name="Uohara A."/>
            <person name="Ohji S."/>
            <person name="Ichikawa N."/>
        </authorList>
    </citation>
    <scope>NUCLEOTIDE SEQUENCE [LARGE SCALE GENOMIC DNA]</scope>
    <source>
        <strain evidence="11 12">NBRC 102429</strain>
    </source>
</reference>
<accession>A0A511UTP0</accession>
<dbReference type="GO" id="GO:0016887">
    <property type="term" value="F:ATP hydrolysis activity"/>
    <property type="evidence" value="ECO:0007669"/>
    <property type="project" value="UniProtKB-UniRule"/>
</dbReference>
<dbReference type="InterPro" id="IPR003593">
    <property type="entry name" value="AAA+_ATPase"/>
</dbReference>
<comment type="subunit">
    <text evidence="8">The complex is composed of two ATP-binding proteins (OpuCA), two transmembrane proteins (OpuCB and OpuCD) and a solute-binding protein (OpuCC).</text>
</comment>
<dbReference type="FunFam" id="3.40.50.300:FF:000425">
    <property type="entry name" value="Probable ABC transporter, ATP-binding subunit"/>
    <property type="match status" value="1"/>
</dbReference>
<sequence>MITFEHVSKTYPDGTTAVRSINLNIQQGEFFVIIGPSGSGKTTVLKMINRLIPLTDGSVYINQKNINDYDIHELRWQIGYVLQQIALFPHMTIEENIAIVPELKKWPRKKTKHRVEELLKMVGLNPEDYLHRKPAELSGGQQQRIGVIRALAANPNIVLMDEPFSALDPITREKLQDDIKQIQKSIQKTTVFVTHDMQEALKLADRICLMKDGEIVQVGTPEEIVNQPANQFVRDFVGDQAPTLKGHVHLDELLQPIQHNTYIKQYPTINNQVATIENILEHLKTNDQVIIEKNGELLGIINRQAIIDHLAKQLQNGGNIYE</sequence>
<evidence type="ECO:0000256" key="5">
    <source>
        <dbReference type="ARBA" id="ARBA00022840"/>
    </source>
</evidence>
<dbReference type="InterPro" id="IPR027417">
    <property type="entry name" value="P-loop_NTPase"/>
</dbReference>
<comment type="caution">
    <text evidence="11">The sequence shown here is derived from an EMBL/GenBank/DDBJ whole genome shotgun (WGS) entry which is preliminary data.</text>
</comment>
<evidence type="ECO:0000313" key="12">
    <source>
        <dbReference type="Proteomes" id="UP000321491"/>
    </source>
</evidence>
<keyword evidence="3" id="KW-0677">Repeat</keyword>
<proteinExistence type="inferred from homology"/>
<keyword evidence="5 9" id="KW-0067">ATP-binding</keyword>
<dbReference type="GO" id="GO:0006865">
    <property type="term" value="P:amino acid transport"/>
    <property type="evidence" value="ECO:0007669"/>
    <property type="project" value="UniProtKB-UniRule"/>
</dbReference>
<gene>
    <name evidence="11" type="primary">opuCA</name>
    <name evidence="11" type="ORF">CQU01_02040</name>
</gene>
<dbReference type="InterPro" id="IPR005892">
    <property type="entry name" value="Gly-betaine_transp_ATP-bd"/>
</dbReference>
<comment type="catalytic activity">
    <reaction evidence="7">
        <text>a quaternary ammonium(out) + ATP + H2O = a quaternary ammonium(in) + ADP + phosphate + H(+)</text>
        <dbReference type="Rhea" id="RHEA:11036"/>
        <dbReference type="ChEBI" id="CHEBI:15377"/>
        <dbReference type="ChEBI" id="CHEBI:15378"/>
        <dbReference type="ChEBI" id="CHEBI:30616"/>
        <dbReference type="ChEBI" id="CHEBI:35267"/>
        <dbReference type="ChEBI" id="CHEBI:43474"/>
        <dbReference type="ChEBI" id="CHEBI:456216"/>
        <dbReference type="EC" id="7.6.2.9"/>
    </reaction>
</comment>
<keyword evidence="2 9" id="KW-0813">Transport</keyword>
<dbReference type="InterPro" id="IPR017871">
    <property type="entry name" value="ABC_transporter-like_CS"/>
</dbReference>
<comment type="subunit">
    <text evidence="9">The complex is probably composed of two ATP-binding proteins, two transmembrane proteins and a solute-binding protein.</text>
</comment>
<dbReference type="EMBL" id="BJXW01000004">
    <property type="protein sequence ID" value="GEN29966.1"/>
    <property type="molecule type" value="Genomic_DNA"/>
</dbReference>
<keyword evidence="9" id="KW-0472">Membrane</keyword>
<evidence type="ECO:0000256" key="2">
    <source>
        <dbReference type="ARBA" id="ARBA00022448"/>
    </source>
</evidence>
<comment type="similarity">
    <text evidence="1 9">Belongs to the ABC transporter superfamily.</text>
</comment>
<protein>
    <recommendedName>
        <fullName evidence="9">Quaternary amine transport ATP-binding protein</fullName>
        <ecNumber evidence="9">7.6.2.9</ecNumber>
    </recommendedName>
</protein>
<dbReference type="SUPFAM" id="SSF52540">
    <property type="entry name" value="P-loop containing nucleoside triphosphate hydrolases"/>
    <property type="match status" value="1"/>
</dbReference>
<dbReference type="GO" id="GO:0005524">
    <property type="term" value="F:ATP binding"/>
    <property type="evidence" value="ECO:0007669"/>
    <property type="project" value="UniProtKB-UniRule"/>
</dbReference>
<keyword evidence="4 9" id="KW-0547">Nucleotide-binding</keyword>
<dbReference type="EC" id="7.6.2.9" evidence="9"/>
<dbReference type="Proteomes" id="UP000321491">
    <property type="component" value="Unassembled WGS sequence"/>
</dbReference>
<evidence type="ECO:0000256" key="8">
    <source>
        <dbReference type="ARBA" id="ARBA00063934"/>
    </source>
</evidence>
<evidence type="ECO:0000256" key="1">
    <source>
        <dbReference type="ARBA" id="ARBA00005417"/>
    </source>
</evidence>
<feature type="domain" description="ABC transporter" evidence="10">
    <location>
        <begin position="2"/>
        <end position="237"/>
    </location>
</feature>
<dbReference type="OrthoDB" id="9802264at2"/>
<dbReference type="GO" id="GO:0005886">
    <property type="term" value="C:plasma membrane"/>
    <property type="evidence" value="ECO:0007669"/>
    <property type="project" value="UniProtKB-SubCell"/>
</dbReference>
<dbReference type="AlphaFoldDB" id="A0A511UTP0"/>
<dbReference type="GO" id="GO:0015418">
    <property type="term" value="F:ABC-type quaternary ammonium compound transporting activity"/>
    <property type="evidence" value="ECO:0007669"/>
    <property type="project" value="UniProtKB-EC"/>
</dbReference>
<dbReference type="Gene3D" id="3.40.50.300">
    <property type="entry name" value="P-loop containing nucleotide triphosphate hydrolases"/>
    <property type="match status" value="1"/>
</dbReference>
<evidence type="ECO:0000256" key="3">
    <source>
        <dbReference type="ARBA" id="ARBA00022737"/>
    </source>
</evidence>
<dbReference type="PROSITE" id="PS00211">
    <property type="entry name" value="ABC_TRANSPORTER_1"/>
    <property type="match status" value="1"/>
</dbReference>
<keyword evidence="6" id="KW-0129">CBS domain</keyword>
<dbReference type="PROSITE" id="PS50893">
    <property type="entry name" value="ABC_TRANSPORTER_2"/>
    <property type="match status" value="1"/>
</dbReference>
<keyword evidence="9" id="KW-1003">Cell membrane</keyword>
<dbReference type="RefSeq" id="WP_146934642.1">
    <property type="nucleotide sequence ID" value="NZ_BJXW01000004.1"/>
</dbReference>
<dbReference type="SMART" id="SM00382">
    <property type="entry name" value="AAA"/>
    <property type="match status" value="1"/>
</dbReference>
<evidence type="ECO:0000256" key="4">
    <source>
        <dbReference type="ARBA" id="ARBA00022741"/>
    </source>
</evidence>
<organism evidence="11 12">
    <name type="scientific">Cerasibacillus quisquiliarum</name>
    <dbReference type="NCBI Taxonomy" id="227865"/>
    <lineage>
        <taxon>Bacteria</taxon>
        <taxon>Bacillati</taxon>
        <taxon>Bacillota</taxon>
        <taxon>Bacilli</taxon>
        <taxon>Bacillales</taxon>
        <taxon>Bacillaceae</taxon>
        <taxon>Cerasibacillus</taxon>
    </lineage>
</organism>
<evidence type="ECO:0000256" key="7">
    <source>
        <dbReference type="ARBA" id="ARBA00052482"/>
    </source>
</evidence>
<dbReference type="NCBIfam" id="TIGR01186">
    <property type="entry name" value="proV"/>
    <property type="match status" value="1"/>
</dbReference>
<name>A0A511UTP0_9BACI</name>
<keyword evidence="9" id="KW-0997">Cell inner membrane</keyword>
<evidence type="ECO:0000313" key="11">
    <source>
        <dbReference type="EMBL" id="GEN29966.1"/>
    </source>
</evidence>